<accession>A0ABD5VX74</accession>
<keyword evidence="3" id="KW-1185">Reference proteome</keyword>
<evidence type="ECO:0000256" key="1">
    <source>
        <dbReference type="SAM" id="MobiDB-lite"/>
    </source>
</evidence>
<evidence type="ECO:0000313" key="2">
    <source>
        <dbReference type="EMBL" id="MFC7057670.1"/>
    </source>
</evidence>
<dbReference type="EMBL" id="JBHSZI010000001">
    <property type="protein sequence ID" value="MFC7057670.1"/>
    <property type="molecule type" value="Genomic_DNA"/>
</dbReference>
<feature type="region of interest" description="Disordered" evidence="1">
    <location>
        <begin position="98"/>
        <end position="123"/>
    </location>
</feature>
<comment type="caution">
    <text evidence="2">The sequence shown here is derived from an EMBL/GenBank/DDBJ whole genome shotgun (WGS) entry which is preliminary data.</text>
</comment>
<dbReference type="InterPro" id="IPR021516">
    <property type="entry name" value="DUF3179"/>
</dbReference>
<protein>
    <submittedName>
        <fullName evidence="2">DUF3179 domain-containing protein</fullName>
    </submittedName>
</protein>
<name>A0ABD5VX74_9EURY</name>
<dbReference type="Proteomes" id="UP001596445">
    <property type="component" value="Unassembled WGS sequence"/>
</dbReference>
<reference evidence="2 3" key="1">
    <citation type="journal article" date="2019" name="Int. J. Syst. Evol. Microbiol.">
        <title>The Global Catalogue of Microorganisms (GCM) 10K type strain sequencing project: providing services to taxonomists for standard genome sequencing and annotation.</title>
        <authorList>
            <consortium name="The Broad Institute Genomics Platform"/>
            <consortium name="The Broad Institute Genome Sequencing Center for Infectious Disease"/>
            <person name="Wu L."/>
            <person name="Ma J."/>
        </authorList>
    </citation>
    <scope>NUCLEOTIDE SEQUENCE [LARGE SCALE GENOMIC DNA]</scope>
    <source>
        <strain evidence="2 3">JCM 30072</strain>
    </source>
</reference>
<proteinExistence type="predicted"/>
<gene>
    <name evidence="2" type="ORF">ACFQQG_05150</name>
</gene>
<dbReference type="RefSeq" id="WP_382184446.1">
    <property type="nucleotide sequence ID" value="NZ_JBHSZI010000001.1"/>
</dbReference>
<feature type="region of interest" description="Disordered" evidence="1">
    <location>
        <begin position="21"/>
        <end position="71"/>
    </location>
</feature>
<dbReference type="AlphaFoldDB" id="A0ABD5VX74"/>
<sequence length="393" mass="42327">MVVCETRLGGRFAAAGTVALAGCTDGSSDDGGSADGADTSNNGTPGTAGTEPPDTSGNNARDGGNEQSTADPADVAMPLAESAVSLSYDLPALSADAVSGGPGKDVIPSIDDPTFDDTGWGGENLEPGDPVFGVTHNGVAKAYPQYILVYHEIVNDSFDGKNLAVTYCPLTGSALGFERGDVEFGVSGRLVNSNLIMFDRATDSWWPQIHPVNPDGELQGQTLSEVRVTWTTWERWKTAYPKTKVLTEETGAVRRYGDDPYGAYNPRGGYYDQDSTLFGPRHESDQFHAKEVFIGARNSDGKVAFNKESLRDERLLETTVGDTPYLAAYHEALDSAWVYRNPEETSVEAVENGYERADGTVDAADELPLESVNAFDVFWFSWYGFYPETEVVS</sequence>
<dbReference type="PROSITE" id="PS51257">
    <property type="entry name" value="PROKAR_LIPOPROTEIN"/>
    <property type="match status" value="1"/>
</dbReference>
<feature type="compositionally biased region" description="Polar residues" evidence="1">
    <location>
        <begin position="41"/>
        <end position="70"/>
    </location>
</feature>
<evidence type="ECO:0000313" key="3">
    <source>
        <dbReference type="Proteomes" id="UP001596445"/>
    </source>
</evidence>
<dbReference type="Pfam" id="PF11376">
    <property type="entry name" value="DUF3179"/>
    <property type="match status" value="1"/>
</dbReference>
<organism evidence="2 3">
    <name type="scientific">Halovenus salina</name>
    <dbReference type="NCBI Taxonomy" id="1510225"/>
    <lineage>
        <taxon>Archaea</taxon>
        <taxon>Methanobacteriati</taxon>
        <taxon>Methanobacteriota</taxon>
        <taxon>Stenosarchaea group</taxon>
        <taxon>Halobacteria</taxon>
        <taxon>Halobacteriales</taxon>
        <taxon>Haloarculaceae</taxon>
        <taxon>Halovenus</taxon>
    </lineage>
</organism>